<feature type="domain" description="Peptidase S8/S53" evidence="7">
    <location>
        <begin position="163"/>
        <end position="441"/>
    </location>
</feature>
<evidence type="ECO:0000256" key="3">
    <source>
        <dbReference type="ARBA" id="ARBA00022801"/>
    </source>
</evidence>
<keyword evidence="4 5" id="KW-0720">Serine protease</keyword>
<reference evidence="8" key="1">
    <citation type="submission" date="2020-06" db="EMBL/GenBank/DDBJ databases">
        <title>Legume-microbial interactions unlock mineral nutrients during tropical forest succession.</title>
        <authorList>
            <person name="Epihov D.Z."/>
        </authorList>
    </citation>
    <scope>NUCLEOTIDE SEQUENCE [LARGE SCALE GENOMIC DNA]</scope>
    <source>
        <strain evidence="8">Pan2503</strain>
    </source>
</reference>
<dbReference type="InterPro" id="IPR023828">
    <property type="entry name" value="Peptidase_S8_Ser-AS"/>
</dbReference>
<dbReference type="GO" id="GO:0006508">
    <property type="term" value="P:proteolysis"/>
    <property type="evidence" value="ECO:0007669"/>
    <property type="project" value="UniProtKB-KW"/>
</dbReference>
<dbReference type="InterPro" id="IPR015500">
    <property type="entry name" value="Peptidase_S8_subtilisin-rel"/>
</dbReference>
<evidence type="ECO:0000256" key="2">
    <source>
        <dbReference type="ARBA" id="ARBA00022670"/>
    </source>
</evidence>
<proteinExistence type="inferred from homology"/>
<dbReference type="InterPro" id="IPR051048">
    <property type="entry name" value="Peptidase_S8/S53_subtilisin"/>
</dbReference>
<dbReference type="GO" id="GO:0004252">
    <property type="term" value="F:serine-type endopeptidase activity"/>
    <property type="evidence" value="ECO:0007669"/>
    <property type="project" value="UniProtKB-UniRule"/>
</dbReference>
<dbReference type="PANTHER" id="PTHR43399">
    <property type="entry name" value="SUBTILISIN-RELATED"/>
    <property type="match status" value="1"/>
</dbReference>
<evidence type="ECO:0000256" key="4">
    <source>
        <dbReference type="ARBA" id="ARBA00022825"/>
    </source>
</evidence>
<keyword evidence="6" id="KW-0732">Signal</keyword>
<sequence length="472" mass="48777">MRFKSLCVLVLLCGLIPAKASADNRFIVRTTLSLPMLQEACQSPLPLLPGLCTVVGGLGDPLGQVFLITSPLDLGDLLNLLGNPLGIVDAEVDQLLNLVPVGGLNTLPSTSAEYLTALMSERTPVPYPDSGGAVWNSYANQPAAQIVHVADAQSQFGVTGSGIVADIDTGVDPTHPALQSVLLPGCDFTRNQPDGSCQPGGSEITDVCPSLFASCSPPSCRSCSSAQVNQSTAAVLDQSTAAVLDCNGNSPCQYAAFGHGTMVMGVIHLVAPTAQLMPLKTFKSDGTGFLSDILRAVYYAVGNNANVINMSFDTQTNSRELKKALNYANQKGKISVASVGNEGQSAPPLTVYPAEWQNDVMGVASTSDQDTRSSFSNYGNAIVWVAAPGEAIVTTYPFGTYAAGWGTSFSAPFVSGGSALLLNMNANTSEPQASHALAHAVPVGAQMGHGRLHLVQALGAGPASDPPPTGSN</sequence>
<name>A0A7V8SYG9_9BACT</name>
<dbReference type="InterPro" id="IPR000209">
    <property type="entry name" value="Peptidase_S8/S53_dom"/>
</dbReference>
<feature type="active site" description="Charge relay system" evidence="5">
    <location>
        <position position="168"/>
    </location>
</feature>
<organism evidence="8 9">
    <name type="scientific">Candidatus Acidiferrum panamense</name>
    <dbReference type="NCBI Taxonomy" id="2741543"/>
    <lineage>
        <taxon>Bacteria</taxon>
        <taxon>Pseudomonadati</taxon>
        <taxon>Acidobacteriota</taxon>
        <taxon>Terriglobia</taxon>
        <taxon>Candidatus Acidiferrales</taxon>
        <taxon>Candidatus Acidiferrum</taxon>
    </lineage>
</organism>
<protein>
    <submittedName>
        <fullName evidence="8">S8 family serine peptidase</fullName>
    </submittedName>
</protein>
<dbReference type="PROSITE" id="PS51892">
    <property type="entry name" value="SUBTILASE"/>
    <property type="match status" value="1"/>
</dbReference>
<keyword evidence="9" id="KW-1185">Reference proteome</keyword>
<evidence type="ECO:0000256" key="1">
    <source>
        <dbReference type="ARBA" id="ARBA00011073"/>
    </source>
</evidence>
<evidence type="ECO:0000313" key="8">
    <source>
        <dbReference type="EMBL" id="MBA0087059.1"/>
    </source>
</evidence>
<dbReference type="SUPFAM" id="SSF52743">
    <property type="entry name" value="Subtilisin-like"/>
    <property type="match status" value="1"/>
</dbReference>
<accession>A0A7V8SYG9</accession>
<evidence type="ECO:0000256" key="6">
    <source>
        <dbReference type="SAM" id="SignalP"/>
    </source>
</evidence>
<feature type="chain" id="PRO_5031572400" evidence="6">
    <location>
        <begin position="23"/>
        <end position="472"/>
    </location>
</feature>
<dbReference type="PRINTS" id="PR00723">
    <property type="entry name" value="SUBTILISIN"/>
</dbReference>
<feature type="active site" description="Charge relay system" evidence="5">
    <location>
        <position position="259"/>
    </location>
</feature>
<dbReference type="Pfam" id="PF00082">
    <property type="entry name" value="Peptidase_S8"/>
    <property type="match status" value="1"/>
</dbReference>
<feature type="signal peptide" evidence="6">
    <location>
        <begin position="1"/>
        <end position="22"/>
    </location>
</feature>
<dbReference type="EMBL" id="JACDQQ010001809">
    <property type="protein sequence ID" value="MBA0087059.1"/>
    <property type="molecule type" value="Genomic_DNA"/>
</dbReference>
<dbReference type="PANTHER" id="PTHR43399:SF4">
    <property type="entry name" value="CELL WALL-ASSOCIATED PROTEASE"/>
    <property type="match status" value="1"/>
</dbReference>
<dbReference type="AlphaFoldDB" id="A0A7V8SYG9"/>
<comment type="similarity">
    <text evidence="1 5">Belongs to the peptidase S8 family.</text>
</comment>
<dbReference type="Gene3D" id="3.40.50.200">
    <property type="entry name" value="Peptidase S8/S53 domain"/>
    <property type="match status" value="1"/>
</dbReference>
<gene>
    <name evidence="8" type="ORF">HRJ53_18910</name>
</gene>
<dbReference type="InterPro" id="IPR036852">
    <property type="entry name" value="Peptidase_S8/S53_dom_sf"/>
</dbReference>
<evidence type="ECO:0000313" key="9">
    <source>
        <dbReference type="Proteomes" id="UP000567293"/>
    </source>
</evidence>
<evidence type="ECO:0000256" key="5">
    <source>
        <dbReference type="PROSITE-ProRule" id="PRU01240"/>
    </source>
</evidence>
<dbReference type="PROSITE" id="PS00138">
    <property type="entry name" value="SUBTILASE_SER"/>
    <property type="match status" value="1"/>
</dbReference>
<keyword evidence="3 5" id="KW-0378">Hydrolase</keyword>
<comment type="caution">
    <text evidence="8">The sequence shown here is derived from an EMBL/GenBank/DDBJ whole genome shotgun (WGS) entry which is preliminary data.</text>
</comment>
<keyword evidence="2 5" id="KW-0645">Protease</keyword>
<feature type="active site" description="Charge relay system" evidence="5">
    <location>
        <position position="408"/>
    </location>
</feature>
<dbReference type="Proteomes" id="UP000567293">
    <property type="component" value="Unassembled WGS sequence"/>
</dbReference>
<evidence type="ECO:0000259" key="7">
    <source>
        <dbReference type="Pfam" id="PF00082"/>
    </source>
</evidence>